<reference evidence="4 5" key="1">
    <citation type="submission" date="2019-04" db="EMBL/GenBank/DDBJ databases">
        <title>Thalassotalea guangxiensis sp. nov., isolated from sediment of the coastal wetland.</title>
        <authorList>
            <person name="Zheng S."/>
            <person name="Zhang D."/>
        </authorList>
    </citation>
    <scope>NUCLEOTIDE SEQUENCE [LARGE SCALE GENOMIC DNA]</scope>
    <source>
        <strain evidence="4 5">ZS-4</strain>
    </source>
</reference>
<dbReference type="InterPro" id="IPR036597">
    <property type="entry name" value="Fido-like_dom_sf"/>
</dbReference>
<sequence length="381" mass="42914">MYIWQAAGWPQFEYDKKQLESKLANIEILQTRLLGQVQDMPESVDKEAQMDALIQNAIRTSAIEGEMLDVGSVRSSVARHLGLNKAGMTGATKQTEALVEMLVDATENLSSSLSVKQLCKWQSLLFPETPLLHKLIVGELRGEEPMQVISQQGRRQIVHFEAPGRELLDAEIDAFLNWFNQPLAGNGAIRAGIAHLWFVTLHPFGDGNGRLTRAITDRALAQVEDTSTRFYSMSAAIETRRGEYYDQLEKVQNVKAQSQQSGRSPLNITSWLDWFLDVLIDALESGMVRIERVLAKSKYWYRHSQTVLSERQIKVLNRLLDNYGDEFVDGINASKYQSLAKVSKATATRDLTLLFEKGCLKRSDAGGRSTRYVINYDGLKL</sequence>
<dbReference type="EMBL" id="SWDB01000010">
    <property type="protein sequence ID" value="TKB46124.1"/>
    <property type="molecule type" value="Genomic_DNA"/>
</dbReference>
<feature type="domain" description="Fido" evidence="3">
    <location>
        <begin position="124"/>
        <end position="277"/>
    </location>
</feature>
<dbReference type="Proteomes" id="UP000307999">
    <property type="component" value="Unassembled WGS sequence"/>
</dbReference>
<dbReference type="OrthoDB" id="9807853at2"/>
<keyword evidence="5" id="KW-1185">Reference proteome</keyword>
<dbReference type="Pfam" id="PF13776">
    <property type="entry name" value="DUF4172"/>
    <property type="match status" value="1"/>
</dbReference>
<keyword evidence="2" id="KW-0547">Nucleotide-binding</keyword>
<feature type="binding site" evidence="2">
    <location>
        <begin position="244"/>
        <end position="245"/>
    </location>
    <ligand>
        <name>ATP</name>
        <dbReference type="ChEBI" id="CHEBI:30616"/>
    </ligand>
</feature>
<comment type="caution">
    <text evidence="4">The sequence shown here is derived from an EMBL/GenBank/DDBJ whole genome shotgun (WGS) entry which is preliminary data.</text>
</comment>
<dbReference type="PANTHER" id="PTHR13504">
    <property type="entry name" value="FIDO DOMAIN-CONTAINING PROTEIN DDB_G0283145"/>
    <property type="match status" value="1"/>
</dbReference>
<dbReference type="InterPro" id="IPR036388">
    <property type="entry name" value="WH-like_DNA-bd_sf"/>
</dbReference>
<dbReference type="AlphaFoldDB" id="A0A4U1B6F8"/>
<dbReference type="InterPro" id="IPR003812">
    <property type="entry name" value="Fido"/>
</dbReference>
<dbReference type="GO" id="GO:0005524">
    <property type="term" value="F:ATP binding"/>
    <property type="evidence" value="ECO:0007669"/>
    <property type="project" value="UniProtKB-KW"/>
</dbReference>
<protein>
    <submittedName>
        <fullName evidence="4">Fic family protein</fullName>
    </submittedName>
</protein>
<evidence type="ECO:0000313" key="5">
    <source>
        <dbReference type="Proteomes" id="UP000307999"/>
    </source>
</evidence>
<feature type="binding site" evidence="2">
    <location>
        <begin position="206"/>
        <end position="213"/>
    </location>
    <ligand>
        <name>ATP</name>
        <dbReference type="ChEBI" id="CHEBI:30616"/>
    </ligand>
</feature>
<dbReference type="InterPro" id="IPR040198">
    <property type="entry name" value="Fido_containing"/>
</dbReference>
<organism evidence="4 5">
    <name type="scientific">Thalassotalea mangrovi</name>
    <dbReference type="NCBI Taxonomy" id="2572245"/>
    <lineage>
        <taxon>Bacteria</taxon>
        <taxon>Pseudomonadati</taxon>
        <taxon>Pseudomonadota</taxon>
        <taxon>Gammaproteobacteria</taxon>
        <taxon>Alteromonadales</taxon>
        <taxon>Colwelliaceae</taxon>
        <taxon>Thalassotalea</taxon>
    </lineage>
</organism>
<evidence type="ECO:0000256" key="2">
    <source>
        <dbReference type="PIRSR" id="PIRSR640198-2"/>
    </source>
</evidence>
<dbReference type="PROSITE" id="PS51459">
    <property type="entry name" value="FIDO"/>
    <property type="match status" value="1"/>
</dbReference>
<proteinExistence type="predicted"/>
<evidence type="ECO:0000259" key="3">
    <source>
        <dbReference type="PROSITE" id="PS51459"/>
    </source>
</evidence>
<dbReference type="Gene3D" id="1.10.10.10">
    <property type="entry name" value="Winged helix-like DNA-binding domain superfamily/Winged helix DNA-binding domain"/>
    <property type="match status" value="1"/>
</dbReference>
<gene>
    <name evidence="4" type="ORF">E8M12_05720</name>
</gene>
<dbReference type="SUPFAM" id="SSF140931">
    <property type="entry name" value="Fic-like"/>
    <property type="match status" value="1"/>
</dbReference>
<dbReference type="Pfam" id="PF02661">
    <property type="entry name" value="Fic"/>
    <property type="match status" value="1"/>
</dbReference>
<name>A0A4U1B6F8_9GAMM</name>
<dbReference type="InterPro" id="IPR025230">
    <property type="entry name" value="DUF4172"/>
</dbReference>
<accession>A0A4U1B6F8</accession>
<feature type="active site" evidence="1">
    <location>
        <position position="202"/>
    </location>
</feature>
<evidence type="ECO:0000313" key="4">
    <source>
        <dbReference type="EMBL" id="TKB46124.1"/>
    </source>
</evidence>
<keyword evidence="2" id="KW-0067">ATP-binding</keyword>
<dbReference type="RefSeq" id="WP_136735132.1">
    <property type="nucleotide sequence ID" value="NZ_SWDB01000010.1"/>
</dbReference>
<evidence type="ECO:0000256" key="1">
    <source>
        <dbReference type="PIRSR" id="PIRSR640198-1"/>
    </source>
</evidence>
<dbReference type="Gene3D" id="1.10.3290.10">
    <property type="entry name" value="Fido-like domain"/>
    <property type="match status" value="1"/>
</dbReference>
<dbReference type="PANTHER" id="PTHR13504:SF33">
    <property type="entry name" value="FIC FAMILY PROTEIN"/>
    <property type="match status" value="1"/>
</dbReference>